<feature type="transmembrane region" description="Helical" evidence="1">
    <location>
        <begin position="179"/>
        <end position="197"/>
    </location>
</feature>
<comment type="caution">
    <text evidence="2">The sequence shown here is derived from an EMBL/GenBank/DDBJ whole genome shotgun (WGS) entry which is preliminary data.</text>
</comment>
<gene>
    <name evidence="2" type="ORF">LHJ74_17825</name>
</gene>
<reference evidence="2 3" key="1">
    <citation type="submission" date="2021-10" db="EMBL/GenBank/DDBJ databases">
        <title>Streptomyces gossypii sp. nov., isolated from soil collected from cotton field.</title>
        <authorList>
            <person name="Ge X."/>
            <person name="Chen X."/>
            <person name="Liu W."/>
        </authorList>
    </citation>
    <scope>NUCLEOTIDE SEQUENCE [LARGE SCALE GENOMIC DNA]</scope>
    <source>
        <strain evidence="2 3">N2-109</strain>
    </source>
</reference>
<feature type="transmembrane region" description="Helical" evidence="1">
    <location>
        <begin position="24"/>
        <end position="44"/>
    </location>
</feature>
<feature type="transmembrane region" description="Helical" evidence="1">
    <location>
        <begin position="248"/>
        <end position="271"/>
    </location>
</feature>
<accession>A0ABT2JV10</accession>
<feature type="transmembrane region" description="Helical" evidence="1">
    <location>
        <begin position="122"/>
        <end position="141"/>
    </location>
</feature>
<evidence type="ECO:0000313" key="3">
    <source>
        <dbReference type="Proteomes" id="UP001156389"/>
    </source>
</evidence>
<protein>
    <submittedName>
        <fullName evidence="2">TRAP transporter large permease subunit</fullName>
    </submittedName>
</protein>
<feature type="transmembrane region" description="Helical" evidence="1">
    <location>
        <begin position="355"/>
        <end position="379"/>
    </location>
</feature>
<feature type="transmembrane region" description="Helical" evidence="1">
    <location>
        <begin position="417"/>
        <end position="434"/>
    </location>
</feature>
<proteinExistence type="predicted"/>
<name>A0ABT2JV10_9ACTN</name>
<dbReference type="Proteomes" id="UP001156389">
    <property type="component" value="Unassembled WGS sequence"/>
</dbReference>
<keyword evidence="1" id="KW-0472">Membrane</keyword>
<evidence type="ECO:0000256" key="1">
    <source>
        <dbReference type="SAM" id="Phobius"/>
    </source>
</evidence>
<evidence type="ECO:0000313" key="2">
    <source>
        <dbReference type="EMBL" id="MCT2591733.1"/>
    </source>
</evidence>
<keyword evidence="1" id="KW-1133">Transmembrane helix</keyword>
<keyword evidence="1" id="KW-0812">Transmembrane</keyword>
<organism evidence="2 3">
    <name type="scientific">Streptomyces gossypii</name>
    <dbReference type="NCBI Taxonomy" id="2883101"/>
    <lineage>
        <taxon>Bacteria</taxon>
        <taxon>Bacillati</taxon>
        <taxon>Actinomycetota</taxon>
        <taxon>Actinomycetes</taxon>
        <taxon>Kitasatosporales</taxon>
        <taxon>Streptomycetaceae</taxon>
        <taxon>Streptomyces</taxon>
    </lineage>
</organism>
<feature type="transmembrane region" description="Helical" evidence="1">
    <location>
        <begin position="56"/>
        <end position="77"/>
    </location>
</feature>
<keyword evidence="3" id="KW-1185">Reference proteome</keyword>
<feature type="transmembrane region" description="Helical" evidence="1">
    <location>
        <begin position="147"/>
        <end position="167"/>
    </location>
</feature>
<feature type="transmembrane region" description="Helical" evidence="1">
    <location>
        <begin position="291"/>
        <end position="311"/>
    </location>
</feature>
<dbReference type="RefSeq" id="WP_260219069.1">
    <property type="nucleotide sequence ID" value="NZ_JAJAGO010000008.1"/>
</dbReference>
<dbReference type="EMBL" id="JAJAGO010000008">
    <property type="protein sequence ID" value="MCT2591733.1"/>
    <property type="molecule type" value="Genomic_DNA"/>
</dbReference>
<feature type="transmembrane region" description="Helical" evidence="1">
    <location>
        <begin position="331"/>
        <end position="348"/>
    </location>
</feature>
<sequence length="435" mass="45253">MGIVILLIMAMGVAAMLSRKLPTAFALVLLGVIIAFVAGAPLTGKNSVMDSVLQEGAVMLASTMIAILLGSWLGKLLDETGIASTLVRKIVEFGGDRPTVVALGVLGVSLLVGTVTGSAPAAMLAGIIGIPAMIAVGIPKITAAGTILMGIAAGVPFELPVWQFFSTALDLPISTVRGFMLKLFPFALFFAVLFVLVESRRRGVVHTWSLKSVDSGGRKPGGGSSGRSRGKRLGDAPWYSLLTPAVPLILALGFELAIIPSMLAGVLYALFTTTRPREMSARLLRTLYSGFEVAAPPIALFIAIGILLSAVQLPGAIEALEPLVESVSPQNQVLFVLLFTVLVPLCLYRGPLNVYGLGAGIAGVLVAAGIYPAIAVLGLTASYNQVFGVSDPTSTQTVWSAQYSGVSPQQVMVRTLPYVWCVAAGGLCVTAALYL</sequence>
<feature type="transmembrane region" description="Helical" evidence="1">
    <location>
        <begin position="97"/>
        <end position="115"/>
    </location>
</feature>